<accession>A0ABZ1D6U0</accession>
<feature type="compositionally biased region" description="Low complexity" evidence="1">
    <location>
        <begin position="25"/>
        <end position="47"/>
    </location>
</feature>
<dbReference type="RefSeq" id="XP_062794498.1">
    <property type="nucleotide sequence ID" value="XM_062938447.1"/>
</dbReference>
<feature type="compositionally biased region" description="Basic and acidic residues" evidence="1">
    <location>
        <begin position="121"/>
        <end position="132"/>
    </location>
</feature>
<dbReference type="Proteomes" id="UP001329825">
    <property type="component" value="Chromosome 9"/>
</dbReference>
<feature type="compositionally biased region" description="Polar residues" evidence="1">
    <location>
        <begin position="133"/>
        <end position="155"/>
    </location>
</feature>
<protein>
    <submittedName>
        <fullName evidence="2">Uncharacterized protein</fullName>
    </submittedName>
</protein>
<keyword evidence="3" id="KW-1185">Reference proteome</keyword>
<proteinExistence type="predicted"/>
<feature type="compositionally biased region" description="Polar residues" evidence="1">
    <location>
        <begin position="208"/>
        <end position="232"/>
    </location>
</feature>
<feature type="compositionally biased region" description="Basic and acidic residues" evidence="1">
    <location>
        <begin position="233"/>
        <end position="247"/>
    </location>
</feature>
<feature type="compositionally biased region" description="Polar residues" evidence="1">
    <location>
        <begin position="294"/>
        <end position="307"/>
    </location>
</feature>
<feature type="compositionally biased region" description="Polar residues" evidence="1">
    <location>
        <begin position="56"/>
        <end position="66"/>
    </location>
</feature>
<evidence type="ECO:0000313" key="3">
    <source>
        <dbReference type="Proteomes" id="UP001329825"/>
    </source>
</evidence>
<feature type="compositionally biased region" description="Basic and acidic residues" evidence="1">
    <location>
        <begin position="185"/>
        <end position="201"/>
    </location>
</feature>
<sequence>MSIISNFSPYNSPSDSDPNDTRSDGSTYASYPSRSSSSGFSTPSGTSDVGDGMSIPGSSDTDSAPGSPTGYFARSPYYSPPAYTHSSSESDTDSSDHRGSPGGMNRTKLKKIIDEYDDGREESMQRARDSLSRVRNSASSVYDTSQLPDSQLSAKSNKHFPEATARWDWMKKDHQKEVNRMFDEYERSRQHDDEQWEEFMKSARHSVTPDSTAVDHSSDTSNTAYPSVSGVDQSHDRTQSQRDLDSRFEALDKIQDEFWDELRHGSGTEGHKERLQNNEKKQKVFFDSWKGDIQQPSGLPTSSQISY</sequence>
<reference evidence="2 3" key="1">
    <citation type="submission" date="2024-01" db="EMBL/GenBank/DDBJ databases">
        <title>Comparative genomics of Cryptococcus and Kwoniella reveals pathogenesis evolution and contrasting modes of karyotype evolution via chromosome fusion or intercentromeric recombination.</title>
        <authorList>
            <person name="Coelho M.A."/>
            <person name="David-Palma M."/>
            <person name="Shea T."/>
            <person name="Bowers K."/>
            <person name="McGinley-Smith S."/>
            <person name="Mohammad A.W."/>
            <person name="Gnirke A."/>
            <person name="Yurkov A.M."/>
            <person name="Nowrousian M."/>
            <person name="Sun S."/>
            <person name="Cuomo C.A."/>
            <person name="Heitman J."/>
        </authorList>
    </citation>
    <scope>NUCLEOTIDE SEQUENCE [LARGE SCALE GENOMIC DNA]</scope>
    <source>
        <strain evidence="2">CBS 11374</strain>
    </source>
</reference>
<name>A0ABZ1D6U0_9TREE</name>
<gene>
    <name evidence="2" type="ORF">IL334_006750</name>
</gene>
<evidence type="ECO:0000256" key="1">
    <source>
        <dbReference type="SAM" id="MobiDB-lite"/>
    </source>
</evidence>
<feature type="region of interest" description="Disordered" evidence="1">
    <location>
        <begin position="286"/>
        <end position="307"/>
    </location>
</feature>
<dbReference type="GeneID" id="87958880"/>
<evidence type="ECO:0000313" key="2">
    <source>
        <dbReference type="EMBL" id="WRT69759.1"/>
    </source>
</evidence>
<dbReference type="EMBL" id="CP141889">
    <property type="protein sequence ID" value="WRT69759.1"/>
    <property type="molecule type" value="Genomic_DNA"/>
</dbReference>
<feature type="region of interest" description="Disordered" evidence="1">
    <location>
        <begin position="185"/>
        <end position="247"/>
    </location>
</feature>
<feature type="compositionally biased region" description="Low complexity" evidence="1">
    <location>
        <begin position="1"/>
        <end position="16"/>
    </location>
</feature>
<feature type="region of interest" description="Disordered" evidence="1">
    <location>
        <begin position="1"/>
        <end position="159"/>
    </location>
</feature>
<organism evidence="2 3">
    <name type="scientific">Kwoniella shivajii</name>
    <dbReference type="NCBI Taxonomy" id="564305"/>
    <lineage>
        <taxon>Eukaryota</taxon>
        <taxon>Fungi</taxon>
        <taxon>Dikarya</taxon>
        <taxon>Basidiomycota</taxon>
        <taxon>Agaricomycotina</taxon>
        <taxon>Tremellomycetes</taxon>
        <taxon>Tremellales</taxon>
        <taxon>Cryptococcaceae</taxon>
        <taxon>Kwoniella</taxon>
    </lineage>
</organism>